<reference evidence="10 11" key="1">
    <citation type="submission" date="2014-03" db="EMBL/GenBank/DDBJ databases">
        <title>Genomics of Bifidobacteria.</title>
        <authorList>
            <person name="Ventura M."/>
            <person name="Milani C."/>
            <person name="Lugli G.A."/>
        </authorList>
    </citation>
    <scope>NUCLEOTIDE SEQUENCE [LARGE SCALE GENOMIC DNA]</scope>
    <source>
        <strain evidence="10 11">DSM 22767</strain>
    </source>
</reference>
<keyword evidence="5 8" id="KW-1133">Transmembrane helix</keyword>
<dbReference type="AlphaFoldDB" id="A0A086ZHG6"/>
<dbReference type="InterPro" id="IPR023214">
    <property type="entry name" value="HAD_sf"/>
</dbReference>
<comment type="similarity">
    <text evidence="2">Belongs to the cation transport ATPase (P-type) (TC 3.A.3) family. Type IB subfamily.</text>
</comment>
<feature type="transmembrane region" description="Helical" evidence="8">
    <location>
        <begin position="83"/>
        <end position="109"/>
    </location>
</feature>
<dbReference type="InterPro" id="IPR023298">
    <property type="entry name" value="ATPase_P-typ_TM_dom_sf"/>
</dbReference>
<evidence type="ECO:0000256" key="6">
    <source>
        <dbReference type="ARBA" id="ARBA00023136"/>
    </source>
</evidence>
<comment type="caution">
    <text evidence="10">The sequence shown here is derived from an EMBL/GenBank/DDBJ whole genome shotgun (WGS) entry which is preliminary data.</text>
</comment>
<dbReference type="PRINTS" id="PR00119">
    <property type="entry name" value="CATATPASE"/>
</dbReference>
<evidence type="ECO:0000256" key="1">
    <source>
        <dbReference type="ARBA" id="ARBA00004651"/>
    </source>
</evidence>
<dbReference type="NCBIfam" id="TIGR01494">
    <property type="entry name" value="ATPase_P-type"/>
    <property type="match status" value="1"/>
</dbReference>
<dbReference type="SFLD" id="SFLDG00002">
    <property type="entry name" value="C1.7:_P-type_atpase_like"/>
    <property type="match status" value="1"/>
</dbReference>
<evidence type="ECO:0000256" key="5">
    <source>
        <dbReference type="ARBA" id="ARBA00022989"/>
    </source>
</evidence>
<feature type="transmembrane region" description="Helical" evidence="8">
    <location>
        <begin position="352"/>
        <end position="374"/>
    </location>
</feature>
<gene>
    <name evidence="10" type="ORF">BBOH_0773</name>
</gene>
<dbReference type="InterPro" id="IPR044492">
    <property type="entry name" value="P_typ_ATPase_HD_dom"/>
</dbReference>
<dbReference type="Gene3D" id="3.40.50.1000">
    <property type="entry name" value="HAD superfamily/HAD-like"/>
    <property type="match status" value="1"/>
</dbReference>
<dbReference type="SUPFAM" id="SSF56784">
    <property type="entry name" value="HAD-like"/>
    <property type="match status" value="1"/>
</dbReference>
<dbReference type="Proteomes" id="UP000029096">
    <property type="component" value="Unassembled WGS sequence"/>
</dbReference>
<dbReference type="SUPFAM" id="SSF81665">
    <property type="entry name" value="Calcium ATPase, transmembrane domain M"/>
    <property type="match status" value="1"/>
</dbReference>
<dbReference type="InterPro" id="IPR059000">
    <property type="entry name" value="ATPase_P-type_domA"/>
</dbReference>
<feature type="compositionally biased region" description="Polar residues" evidence="7">
    <location>
        <begin position="628"/>
        <end position="652"/>
    </location>
</feature>
<feature type="region of interest" description="Disordered" evidence="7">
    <location>
        <begin position="499"/>
        <end position="534"/>
    </location>
</feature>
<dbReference type="InterPro" id="IPR008250">
    <property type="entry name" value="ATPase_P-typ_transduc_dom_A_sf"/>
</dbReference>
<dbReference type="SUPFAM" id="SSF81653">
    <property type="entry name" value="Calcium ATPase, transduction domain A"/>
    <property type="match status" value="1"/>
</dbReference>
<evidence type="ECO:0000256" key="2">
    <source>
        <dbReference type="ARBA" id="ARBA00006024"/>
    </source>
</evidence>
<dbReference type="PANTHER" id="PTHR48085">
    <property type="entry name" value="CADMIUM/ZINC-TRANSPORTING ATPASE HMA2-RELATED"/>
    <property type="match status" value="1"/>
</dbReference>
<dbReference type="STRING" id="1437606.BBOH_0773"/>
<dbReference type="GO" id="GO:0016887">
    <property type="term" value="F:ATP hydrolysis activity"/>
    <property type="evidence" value="ECO:0007669"/>
    <property type="project" value="InterPro"/>
</dbReference>
<evidence type="ECO:0000256" key="7">
    <source>
        <dbReference type="SAM" id="MobiDB-lite"/>
    </source>
</evidence>
<evidence type="ECO:0000313" key="10">
    <source>
        <dbReference type="EMBL" id="KFI45966.1"/>
    </source>
</evidence>
<feature type="region of interest" description="Disordered" evidence="7">
    <location>
        <begin position="569"/>
        <end position="667"/>
    </location>
</feature>
<dbReference type="SFLD" id="SFLDS00003">
    <property type="entry name" value="Haloacid_Dehalogenase"/>
    <property type="match status" value="1"/>
</dbReference>
<name>A0A086ZHG6_9BIFI</name>
<evidence type="ECO:0000256" key="4">
    <source>
        <dbReference type="ARBA" id="ARBA00022967"/>
    </source>
</evidence>
<evidence type="ECO:0000313" key="11">
    <source>
        <dbReference type="Proteomes" id="UP000029096"/>
    </source>
</evidence>
<comment type="subcellular location">
    <subcellularLocation>
        <location evidence="1">Cell membrane</location>
        <topology evidence="1">Multi-pass membrane protein</topology>
    </subcellularLocation>
</comment>
<dbReference type="GO" id="GO:0015086">
    <property type="term" value="F:cadmium ion transmembrane transporter activity"/>
    <property type="evidence" value="ECO:0007669"/>
    <property type="project" value="TreeGrafter"/>
</dbReference>
<dbReference type="Pfam" id="PF00122">
    <property type="entry name" value="E1-E2_ATPase"/>
    <property type="match status" value="1"/>
</dbReference>
<evidence type="ECO:0000259" key="9">
    <source>
        <dbReference type="Pfam" id="PF00122"/>
    </source>
</evidence>
<dbReference type="PANTHER" id="PTHR48085:SF5">
    <property type="entry name" value="CADMIUM_ZINC-TRANSPORTING ATPASE HMA4-RELATED"/>
    <property type="match status" value="1"/>
</dbReference>
<protein>
    <submittedName>
        <fullName evidence="10">Lead, cadmium, zinc and mercury transporting ATPase</fullName>
        <ecNumber evidence="10">3.6.3.3</ecNumber>
        <ecNumber evidence="10">3.6.3.5</ecNumber>
    </submittedName>
</protein>
<keyword evidence="4" id="KW-1278">Translocase</keyword>
<feature type="transmembrane region" description="Helical" evidence="8">
    <location>
        <begin position="12"/>
        <end position="33"/>
    </location>
</feature>
<feature type="region of interest" description="Disordered" evidence="7">
    <location>
        <begin position="151"/>
        <end position="214"/>
    </location>
</feature>
<feature type="domain" description="P-type ATPase A" evidence="9">
    <location>
        <begin position="214"/>
        <end position="310"/>
    </location>
</feature>
<dbReference type="GO" id="GO:0005524">
    <property type="term" value="F:ATP binding"/>
    <property type="evidence" value="ECO:0007669"/>
    <property type="project" value="InterPro"/>
</dbReference>
<feature type="compositionally biased region" description="Low complexity" evidence="7">
    <location>
        <begin position="655"/>
        <end position="666"/>
    </location>
</feature>
<feature type="compositionally biased region" description="Polar residues" evidence="7">
    <location>
        <begin position="599"/>
        <end position="621"/>
    </location>
</feature>
<feature type="transmembrane region" description="Helical" evidence="8">
    <location>
        <begin position="53"/>
        <end position="71"/>
    </location>
</feature>
<sequence length="905" mass="93487">MIKRILRKTAEICRQVPMLPVTIVAAVFVALLWRVRLWAGSPSWFISPSAGQLIVVALVLVSVVDAVRGMVESIRQGHVGVDVLAILALLSTLAVGAYWASWAVVLMIWSGEAIESFAQGKAAGNLNALVDAAPRMAHISTVPGISRDLRAQEARQGAAQEDRQRADGFRATGSAPVGVVHAGSESGRATRPESGSAAHPVSGSDPTSASQAASATAARAASHFRTIPAEEVALDDVLVVLPGETVPVDGTLLGGSATLDLSAINGEPLPRTVFAGARIMSGAVNGSGALVMRATQLAKDSQYQKTMGLVAAAQTSRAPVVRTADVLAVPFTVVSLAIAIVAWIASGTPMRFAQVLVLATPCPLLIAAPVAYVAGTARLAKSGVFIKTQAVLESLGRVRHIFFDKTGTLTVSRPQVARVEVRDDMRDTLMGKIRAAADLEGYAAVARRPDSGFTSQMLEDYVIAMAAIVETYSVHILGHGIVEAGRAVARRLSEEFGPGAGVSNGVVRPRTASVSAAKSTQPHQRSKDFPFGTHPVVRGVHEQVGQGVEGMVDGSLIRVGRFDYVSAPLGQSQSQEQPGAAGSLGSQASFGASGVSDASKVSNVSDTSTGSSGGARNSTVFSGAPRPSDSSNRSGISGESDVPTRTSASGQPVHSGPASSPAASSGDGLFPVSRFGERAADEMVTYVSVDGEIVARIVLRDVPRHNAKESLQRLKALGVRQITMLTGDGRASAEVIAAEVGIADVRADMLPQDKLAAVEAVASEPQEKASGVTAKVAALLRTISGQPTPRPVSMMVGDGVNDAPVLAAADIGVAVTDGTSTAAAQSAELVIMNDDIGDVPQAIVIARETKRVLLQSVIAGLGLAIVCMVLAAFNLIPVVVGAFMQEGIDVVSILWALTALRDRKG</sequence>
<dbReference type="Gene3D" id="2.70.150.10">
    <property type="entry name" value="Calcium-transporting ATPase, cytoplasmic transduction domain A"/>
    <property type="match status" value="1"/>
</dbReference>
<organism evidence="10 11">
    <name type="scientific">Bifidobacterium bohemicum DSM 22767</name>
    <dbReference type="NCBI Taxonomy" id="1437606"/>
    <lineage>
        <taxon>Bacteria</taxon>
        <taxon>Bacillati</taxon>
        <taxon>Actinomycetota</taxon>
        <taxon>Actinomycetes</taxon>
        <taxon>Bifidobacteriales</taxon>
        <taxon>Bifidobacteriaceae</taxon>
        <taxon>Bifidobacterium</taxon>
    </lineage>
</organism>
<keyword evidence="11" id="KW-1185">Reference proteome</keyword>
<feature type="transmembrane region" description="Helical" evidence="8">
    <location>
        <begin position="852"/>
        <end position="876"/>
    </location>
</feature>
<feature type="transmembrane region" description="Helical" evidence="8">
    <location>
        <begin position="326"/>
        <end position="345"/>
    </location>
</feature>
<accession>A0A086ZHG6</accession>
<keyword evidence="6 8" id="KW-0472">Membrane</keyword>
<dbReference type="PROSITE" id="PS00154">
    <property type="entry name" value="ATPASE_E1_E2"/>
    <property type="match status" value="1"/>
</dbReference>
<dbReference type="SFLD" id="SFLDF00027">
    <property type="entry name" value="p-type_atpase"/>
    <property type="match status" value="1"/>
</dbReference>
<feature type="compositionally biased region" description="Polar residues" evidence="7">
    <location>
        <begin position="512"/>
        <end position="523"/>
    </location>
</feature>
<dbReference type="SUPFAM" id="SSF81660">
    <property type="entry name" value="Metal cation-transporting ATPase, ATP-binding domain N"/>
    <property type="match status" value="1"/>
</dbReference>
<evidence type="ECO:0000256" key="8">
    <source>
        <dbReference type="SAM" id="Phobius"/>
    </source>
</evidence>
<dbReference type="Pfam" id="PF00702">
    <property type="entry name" value="Hydrolase"/>
    <property type="match status" value="1"/>
</dbReference>
<evidence type="ECO:0000256" key="3">
    <source>
        <dbReference type="ARBA" id="ARBA00022692"/>
    </source>
</evidence>
<dbReference type="InterPro" id="IPR023299">
    <property type="entry name" value="ATPase_P-typ_cyto_dom_N"/>
</dbReference>
<proteinExistence type="inferred from homology"/>
<dbReference type="GO" id="GO:0005886">
    <property type="term" value="C:plasma membrane"/>
    <property type="evidence" value="ECO:0007669"/>
    <property type="project" value="UniProtKB-SubCell"/>
</dbReference>
<dbReference type="InterPro" id="IPR036412">
    <property type="entry name" value="HAD-like_sf"/>
</dbReference>
<dbReference type="EC" id="3.6.3.5" evidence="10"/>
<keyword evidence="3 8" id="KW-0812">Transmembrane</keyword>
<dbReference type="EC" id="3.6.3.3" evidence="10"/>
<dbReference type="eggNOG" id="COG2217">
    <property type="taxonomic scope" value="Bacteria"/>
</dbReference>
<dbReference type="InterPro" id="IPR051014">
    <property type="entry name" value="Cation_Transport_ATPase_IB"/>
</dbReference>
<keyword evidence="10" id="KW-0378">Hydrolase</keyword>
<dbReference type="InterPro" id="IPR018303">
    <property type="entry name" value="ATPase_P-typ_P_site"/>
</dbReference>
<dbReference type="InterPro" id="IPR001757">
    <property type="entry name" value="P_typ_ATPase"/>
</dbReference>
<dbReference type="Gene3D" id="3.40.1110.10">
    <property type="entry name" value="Calcium-transporting ATPase, cytoplasmic domain N"/>
    <property type="match status" value="2"/>
</dbReference>
<dbReference type="EMBL" id="JGYP01000002">
    <property type="protein sequence ID" value="KFI45966.1"/>
    <property type="molecule type" value="Genomic_DNA"/>
</dbReference>